<dbReference type="PANTHER" id="PTHR33121">
    <property type="entry name" value="CYCLIC DI-GMP PHOSPHODIESTERASE PDEF"/>
    <property type="match status" value="1"/>
</dbReference>
<evidence type="ECO:0000259" key="1">
    <source>
        <dbReference type="PROSITE" id="PS50883"/>
    </source>
</evidence>
<dbReference type="Gene3D" id="3.20.20.450">
    <property type="entry name" value="EAL domain"/>
    <property type="match status" value="1"/>
</dbReference>
<dbReference type="InterPro" id="IPR001633">
    <property type="entry name" value="EAL_dom"/>
</dbReference>
<evidence type="ECO:0000313" key="3">
    <source>
        <dbReference type="Proteomes" id="UP000190198"/>
    </source>
</evidence>
<proteinExistence type="predicted"/>
<dbReference type="CDD" id="cd01948">
    <property type="entry name" value="EAL"/>
    <property type="match status" value="1"/>
</dbReference>
<dbReference type="Pfam" id="PF00563">
    <property type="entry name" value="EAL"/>
    <property type="match status" value="1"/>
</dbReference>
<dbReference type="AlphaFoldDB" id="A0A1T2KTP9"/>
<reference evidence="2 3" key="1">
    <citation type="submission" date="2016-11" db="EMBL/GenBank/DDBJ databases">
        <title>Mixed transmission modes and dynamic genome evolution in an obligate animal-bacterial symbiosis.</title>
        <authorList>
            <person name="Russell S.L."/>
            <person name="Corbett-Detig R.B."/>
            <person name="Cavanaugh C.M."/>
        </authorList>
    </citation>
    <scope>NUCLEOTIDE SEQUENCE [LARGE SCALE GENOMIC DNA]</scope>
    <source>
        <strain evidence="2">Sp-SM6</strain>
    </source>
</reference>
<sequence length="184" mass="20530">MAINISPVQFKNKNFLVMIEKLLQETEVSPSHIELEITGGTVMEDPQYAESILNNLHNLGLEIAIDDFGTGYSSLSSLMDLPFDTLKIDRTFIKGLPENKESASFCEAIIALAKALNLQTVAEGIEKVSQLQFLNRIGCTTMQGFYFSKPLPPQELEKMLLDGVRLSVSARRADFVKDEDIENE</sequence>
<accession>A0A1T2KTP9</accession>
<gene>
    <name evidence="2" type="ORF">BOW52_10895</name>
</gene>
<name>A0A1T2KTP9_9GAMM</name>
<dbReference type="Proteomes" id="UP000190198">
    <property type="component" value="Unassembled WGS sequence"/>
</dbReference>
<keyword evidence="3" id="KW-1185">Reference proteome</keyword>
<dbReference type="PANTHER" id="PTHR33121:SF71">
    <property type="entry name" value="OXYGEN SENSOR PROTEIN DOSP"/>
    <property type="match status" value="1"/>
</dbReference>
<organism evidence="2 3">
    <name type="scientific">Solemya elarraichensis gill symbiont</name>
    <dbReference type="NCBI Taxonomy" id="1918949"/>
    <lineage>
        <taxon>Bacteria</taxon>
        <taxon>Pseudomonadati</taxon>
        <taxon>Pseudomonadota</taxon>
        <taxon>Gammaproteobacteria</taxon>
        <taxon>sulfur-oxidizing symbionts</taxon>
    </lineage>
</organism>
<dbReference type="InterPro" id="IPR035919">
    <property type="entry name" value="EAL_sf"/>
</dbReference>
<comment type="caution">
    <text evidence="2">The sequence shown here is derived from an EMBL/GenBank/DDBJ whole genome shotgun (WGS) entry which is preliminary data.</text>
</comment>
<dbReference type="PROSITE" id="PS50883">
    <property type="entry name" value="EAL"/>
    <property type="match status" value="1"/>
</dbReference>
<evidence type="ECO:0000313" key="2">
    <source>
        <dbReference type="EMBL" id="OOZ36229.1"/>
    </source>
</evidence>
<dbReference type="InterPro" id="IPR050706">
    <property type="entry name" value="Cyclic-di-GMP_PDE-like"/>
</dbReference>
<feature type="domain" description="EAL" evidence="1">
    <location>
        <begin position="1"/>
        <end position="164"/>
    </location>
</feature>
<dbReference type="EMBL" id="MPRK01000342">
    <property type="protein sequence ID" value="OOZ36229.1"/>
    <property type="molecule type" value="Genomic_DNA"/>
</dbReference>
<dbReference type="SUPFAM" id="SSF141868">
    <property type="entry name" value="EAL domain-like"/>
    <property type="match status" value="1"/>
</dbReference>
<protein>
    <recommendedName>
        <fullName evidence="1">EAL domain-containing protein</fullName>
    </recommendedName>
</protein>
<dbReference type="GO" id="GO:0071111">
    <property type="term" value="F:cyclic-guanylate-specific phosphodiesterase activity"/>
    <property type="evidence" value="ECO:0007669"/>
    <property type="project" value="InterPro"/>
</dbReference>
<dbReference type="SMART" id="SM00052">
    <property type="entry name" value="EAL"/>
    <property type="match status" value="1"/>
</dbReference>